<feature type="compositionally biased region" description="Polar residues" evidence="10">
    <location>
        <begin position="1148"/>
        <end position="1180"/>
    </location>
</feature>
<feature type="compositionally biased region" description="Basic and acidic residues" evidence="10">
    <location>
        <begin position="1115"/>
        <end position="1130"/>
    </location>
</feature>
<evidence type="ECO:0000313" key="13">
    <source>
        <dbReference type="EMBL" id="KAJ4958700.1"/>
    </source>
</evidence>
<dbReference type="Proteomes" id="UP001141806">
    <property type="component" value="Unassembled WGS sequence"/>
</dbReference>
<keyword evidence="14" id="KW-1185">Reference proteome</keyword>
<keyword evidence="7" id="KW-0119">Carbohydrate metabolism</keyword>
<feature type="region of interest" description="Disordered" evidence="10">
    <location>
        <begin position="1805"/>
        <end position="1835"/>
    </location>
</feature>
<evidence type="ECO:0000256" key="5">
    <source>
        <dbReference type="ARBA" id="ARBA00023054"/>
    </source>
</evidence>
<evidence type="ECO:0000256" key="7">
    <source>
        <dbReference type="ARBA" id="ARBA00023277"/>
    </source>
</evidence>
<keyword evidence="11" id="KW-1133">Transmembrane helix</keyword>
<comment type="caution">
    <text evidence="13">The sequence shown here is derived from an EMBL/GenBank/DDBJ whole genome shotgun (WGS) entry which is preliminary data.</text>
</comment>
<evidence type="ECO:0000256" key="11">
    <source>
        <dbReference type="SAM" id="Phobius"/>
    </source>
</evidence>
<feature type="compositionally biased region" description="Polar residues" evidence="10">
    <location>
        <begin position="1859"/>
        <end position="1869"/>
    </location>
</feature>
<evidence type="ECO:0000256" key="1">
    <source>
        <dbReference type="ARBA" id="ARBA00005485"/>
    </source>
</evidence>
<dbReference type="CDD" id="cd11299">
    <property type="entry name" value="O-FucT_plant"/>
    <property type="match status" value="1"/>
</dbReference>
<organism evidence="13 14">
    <name type="scientific">Protea cynaroides</name>
    <dbReference type="NCBI Taxonomy" id="273540"/>
    <lineage>
        <taxon>Eukaryota</taxon>
        <taxon>Viridiplantae</taxon>
        <taxon>Streptophyta</taxon>
        <taxon>Embryophyta</taxon>
        <taxon>Tracheophyta</taxon>
        <taxon>Spermatophyta</taxon>
        <taxon>Magnoliopsida</taxon>
        <taxon>Proteales</taxon>
        <taxon>Proteaceae</taxon>
        <taxon>Protea</taxon>
    </lineage>
</organism>
<sequence length="1899" mass="211023">MSTTPTSASVGGGPLCSTLFTSHPLAPNFPTSKAKRACCRARCAWFPFPPEGHQSRRTVSITLLFQCLCLSTPTHAKAASLLDKYVKRKKLDPLEVYVPAVLLTQSQIRDLEKTLESEQPQYAACRSLLRSGPAASLRVNIRAVAQYASEAGNGKAAFDDVDQCLRALEDLDSLFLRASRNDPKALPASMKEKIGIAVGALDSLLQTVPPLVLDKGKAIADAYKNSEEDVGPERSNDYKYHNHLGMVFQQQQHCNSDGISQRVNSPRFSGLMTRRAHSFKRNNNNSTSSNHNNGSNSHNTQHEIDLQLNSPRSEVQIYTTLHDGLESPSGRKQTHNQNQRVHADLAPLFGKNPNLRRKPVGYIVGLGLREKRRLGHWMFLVFCAFCLFLGALKICANGWFGASVGREGPYVGFYATSIIHQTHQHVHREGGSDVERTLMMVASGVVDSQNSILQYSDIWSKPNCENFTQCIDQPNGHKRLDANTNGYLLVNANGGLNQMRFGICDMVAVAKIMKATLVLPSLDHTSFWADESGFKDLFDWKHFIETLKDDVHIVETLPPDYAGIEPFSKTPISWSKVSYYKSEILPGLKQHKVLYFTHTDSRLANNGLPNYIQKLRCRVNYRALKYSTPIEELGNTLVSRMQESGSPYVALHLRYEKDMLAFTGCSHNLTAEEDEELRSMRYEVSHWKEKEIDGSERRKLGGCPLTPRETSLLLRGLGFTSSTRIYLAAGETYGSGSMQYLRDDFPNIYFHSTLSTEEELNPFRNHQNMLAGLDYVVALQSDVFVYTYDGNMAKAVQGHRRFEGFKKTISPHRQNFVKLVDELDEKKISWKKFSSELKKLHQDRIGGPYLRERGEFPKLEESFYANPLPGCICEKSPDKKLDLRRFQEFTAGDFFAPKSMEETKTAGEIFPLESSPSKSLASQDDEHTELKVSTTAVANEEVEHDHQSSMVEENFPLESSPSKSLTLQDDKSLAPKSMEETKTAGEIFPLESSQSKSLASQDDEHTVLKVSTTAVANDEVEHDHQSSVVGDSEIGVIQGGSDSGVLSQDALLPTRNQGGLEPKVERTAAGTSEATQLYSSSDISKAEPIHQSTVTKDSAMVLDASDCPVPSQDALRPKKNSETVDPKETGPKMLQPEVQEMIPGPSEVIQSPHSSYTSRAQLSDASQQPEDSSSVSTADVQVNNVSIPYIVSGEVNDSQNDQVGPSDELSQLLPEHANISNKGPEDLDGSPTVKQLDLLRSHVDTAAPIESVKHAVFKFGGIVDWKAHKIQTVERSKHVEQELERAKEGVPEYRKQSEVAEDTKVQVLKELDSTKRLIEQLKHNLERAQTEEHQAKQDSELARLRVEEMEDGIANEASVAARAQLDVAKARYTAAVSELESVKDELESLKCEYASLISEKDVAVKRAEDAVSASKEVEKTVEDLTLELIGAKEALESAHAIHLEVEESRTGAATEREQDYLNWKKEVEEAEEEVRRLHQQILYAQDLKSKFDTSSTLLFNLKAELAVYKESNMNPEDVEEEGYSQGELRASMKTTHTAAQLAVISAKKELEDVKHNIEKAKDEVSCLGVAASSLKSELEMEKSALATIQQKEGLASIAVASLEAEVNSSEADLALVQMEEKEAREKMVELSEQLQQATEGADQAKSLLQSAVEELRKAEEEAELARAGITSTNIRLHAARKEIEASRASEKLAIAAIKALQESESTTSNEVEDASAGVTLSLEEYYALSKRVHEAEEQTNMRIAEAISQVEVAKESEFRSLEKLEEVSKDMAARKEALKKATEKAEEAKEGKLEVEQELRKWREEHEQLRKAGDTGQEVENSTGSPRRSFEDLREENFIGDAHATESVHHISIPKASVPRNNLDINSTPAAKVEKKKKRPLFPRIVMFLARGKAQASKS</sequence>
<keyword evidence="3" id="KW-0328">Glycosyltransferase</keyword>
<evidence type="ECO:0000256" key="10">
    <source>
        <dbReference type="SAM" id="MobiDB-lite"/>
    </source>
</evidence>
<feature type="compositionally biased region" description="Low complexity" evidence="10">
    <location>
        <begin position="282"/>
        <end position="299"/>
    </location>
</feature>
<dbReference type="GO" id="GO:0006004">
    <property type="term" value="P:fucose metabolic process"/>
    <property type="evidence" value="ECO:0007669"/>
    <property type="project" value="UniProtKB-KW"/>
</dbReference>
<keyword evidence="5 9" id="KW-0175">Coiled coil</keyword>
<dbReference type="InterPro" id="IPR057202">
    <property type="entry name" value="DUF7880"/>
</dbReference>
<feature type="coiled-coil region" evidence="9">
    <location>
        <begin position="1543"/>
        <end position="1668"/>
    </location>
</feature>
<feature type="region of interest" description="Disordered" evidence="10">
    <location>
        <begin position="944"/>
        <end position="984"/>
    </location>
</feature>
<feature type="transmembrane region" description="Helical" evidence="11">
    <location>
        <begin position="377"/>
        <end position="400"/>
    </location>
</feature>
<dbReference type="GO" id="GO:0009903">
    <property type="term" value="P:chloroplast avoidance movement"/>
    <property type="evidence" value="ECO:0007669"/>
    <property type="project" value="TreeGrafter"/>
</dbReference>
<dbReference type="InterPro" id="IPR019378">
    <property type="entry name" value="GDP-Fuc_O-FucTrfase"/>
</dbReference>
<evidence type="ECO:0000256" key="6">
    <source>
        <dbReference type="ARBA" id="ARBA00023253"/>
    </source>
</evidence>
<dbReference type="InterPro" id="IPR024709">
    <property type="entry name" value="FucosylTrfase_pln"/>
</dbReference>
<gene>
    <name evidence="13" type="ORF">NE237_025811</name>
</gene>
<proteinExistence type="inferred from homology"/>
<dbReference type="GO" id="GO:0005829">
    <property type="term" value="C:cytosol"/>
    <property type="evidence" value="ECO:0007669"/>
    <property type="project" value="TreeGrafter"/>
</dbReference>
<accession>A0A9Q0K1P2</accession>
<keyword evidence="11" id="KW-0812">Transmembrane</keyword>
<keyword evidence="4" id="KW-0808">Transferase</keyword>
<feature type="coiled-coil region" evidence="9">
    <location>
        <begin position="1365"/>
        <end position="1487"/>
    </location>
</feature>
<dbReference type="OrthoDB" id="1931671at2759"/>
<dbReference type="Pfam" id="PF25306">
    <property type="entry name" value="DUF7880"/>
    <property type="match status" value="1"/>
</dbReference>
<evidence type="ECO:0000259" key="12">
    <source>
        <dbReference type="Pfam" id="PF25306"/>
    </source>
</evidence>
<dbReference type="Pfam" id="PF10250">
    <property type="entry name" value="O-FucT"/>
    <property type="match status" value="1"/>
</dbReference>
<feature type="domain" description="DUF7880" evidence="12">
    <location>
        <begin position="93"/>
        <end position="219"/>
    </location>
</feature>
<reference evidence="13" key="1">
    <citation type="journal article" date="2023" name="Plant J.">
        <title>The genome of the king protea, Protea cynaroides.</title>
        <authorList>
            <person name="Chang J."/>
            <person name="Duong T.A."/>
            <person name="Schoeman C."/>
            <person name="Ma X."/>
            <person name="Roodt D."/>
            <person name="Barker N."/>
            <person name="Li Z."/>
            <person name="Van de Peer Y."/>
            <person name="Mizrachi E."/>
        </authorList>
    </citation>
    <scope>NUCLEOTIDE SEQUENCE</scope>
    <source>
        <tissue evidence="13">Young leaves</tissue>
    </source>
</reference>
<comment type="similarity">
    <text evidence="2">Belongs to the glycosyltransferase GT106 family.</text>
</comment>
<evidence type="ECO:0000313" key="14">
    <source>
        <dbReference type="Proteomes" id="UP001141806"/>
    </source>
</evidence>
<keyword evidence="11" id="KW-0472">Membrane</keyword>
<feature type="region of interest" description="Disordered" evidence="10">
    <location>
        <begin position="1066"/>
        <end position="1180"/>
    </location>
</feature>
<dbReference type="PANTHER" id="PTHR32054:SF31">
    <property type="entry name" value="PROTEIN WEAK CHLOROPLAST MOVEMENT UNDER BLUE LIGHT 1"/>
    <property type="match status" value="1"/>
</dbReference>
<dbReference type="EMBL" id="JAMYWD010000010">
    <property type="protein sequence ID" value="KAJ4958700.1"/>
    <property type="molecule type" value="Genomic_DNA"/>
</dbReference>
<comment type="similarity">
    <text evidence="1">Belongs to the WEB family.</text>
</comment>
<evidence type="ECO:0000256" key="4">
    <source>
        <dbReference type="ARBA" id="ARBA00022679"/>
    </source>
</evidence>
<evidence type="ECO:0000256" key="3">
    <source>
        <dbReference type="ARBA" id="ARBA00022676"/>
    </source>
</evidence>
<evidence type="ECO:0000256" key="9">
    <source>
        <dbReference type="SAM" id="Coils"/>
    </source>
</evidence>
<feature type="compositionally biased region" description="Basic and acidic residues" evidence="10">
    <location>
        <begin position="968"/>
        <end position="983"/>
    </location>
</feature>
<name>A0A9Q0K1P2_9MAGN</name>
<feature type="compositionally biased region" description="Polar residues" evidence="10">
    <location>
        <begin position="957"/>
        <end position="967"/>
    </location>
</feature>
<feature type="coiled-coil region" evidence="9">
    <location>
        <begin position="1304"/>
        <end position="1338"/>
    </location>
</feature>
<protein>
    <recommendedName>
        <fullName evidence="8">O-fucosyltransferase family protein</fullName>
    </recommendedName>
</protein>
<dbReference type="PANTHER" id="PTHR32054">
    <property type="entry name" value="HEAVY CHAIN, PUTATIVE, EXPRESSED-RELATED-RELATED"/>
    <property type="match status" value="1"/>
</dbReference>
<feature type="region of interest" description="Disordered" evidence="10">
    <location>
        <begin position="279"/>
        <end position="301"/>
    </location>
</feature>
<feature type="region of interest" description="Disordered" evidence="10">
    <location>
        <begin position="1858"/>
        <end position="1877"/>
    </location>
</feature>
<dbReference type="GO" id="GO:0009904">
    <property type="term" value="P:chloroplast accumulation movement"/>
    <property type="evidence" value="ECO:0007669"/>
    <property type="project" value="TreeGrafter"/>
</dbReference>
<dbReference type="GO" id="GO:0016757">
    <property type="term" value="F:glycosyltransferase activity"/>
    <property type="evidence" value="ECO:0007669"/>
    <property type="project" value="UniProtKB-KW"/>
</dbReference>
<dbReference type="Pfam" id="PF05701">
    <property type="entry name" value="WEMBL"/>
    <property type="match status" value="1"/>
</dbReference>
<feature type="compositionally biased region" description="Polar residues" evidence="10">
    <location>
        <begin position="1069"/>
        <end position="1083"/>
    </location>
</feature>
<evidence type="ECO:0000256" key="2">
    <source>
        <dbReference type="ARBA" id="ARBA00007737"/>
    </source>
</evidence>
<keyword evidence="6" id="KW-0294">Fucose metabolism</keyword>
<evidence type="ECO:0000256" key="8">
    <source>
        <dbReference type="ARBA" id="ARBA00030350"/>
    </source>
</evidence>
<dbReference type="InterPro" id="IPR008545">
    <property type="entry name" value="Web"/>
</dbReference>